<keyword evidence="2" id="KW-0808">Transferase</keyword>
<protein>
    <submittedName>
        <fullName evidence="2">Methyltransferase domain-containing protein</fullName>
    </submittedName>
</protein>
<dbReference type="Pfam" id="PF08241">
    <property type="entry name" value="Methyltransf_11"/>
    <property type="match status" value="1"/>
</dbReference>
<dbReference type="CDD" id="cd02440">
    <property type="entry name" value="AdoMet_MTases"/>
    <property type="match status" value="1"/>
</dbReference>
<dbReference type="InterPro" id="IPR029063">
    <property type="entry name" value="SAM-dependent_MTases_sf"/>
</dbReference>
<gene>
    <name evidence="2" type="ORF">SAMN04489737_0758</name>
</gene>
<feature type="domain" description="Methyltransferase type 11" evidence="1">
    <location>
        <begin position="56"/>
        <end position="154"/>
    </location>
</feature>
<dbReference type="GO" id="GO:0032259">
    <property type="term" value="P:methylation"/>
    <property type="evidence" value="ECO:0007669"/>
    <property type="project" value="UniProtKB-KW"/>
</dbReference>
<dbReference type="GO" id="GO:0008757">
    <property type="term" value="F:S-adenosylmethionine-dependent methyltransferase activity"/>
    <property type="evidence" value="ECO:0007669"/>
    <property type="project" value="InterPro"/>
</dbReference>
<reference evidence="3" key="1">
    <citation type="submission" date="2016-10" db="EMBL/GenBank/DDBJ databases">
        <authorList>
            <person name="Varghese N."/>
            <person name="Submissions S."/>
        </authorList>
    </citation>
    <scope>NUCLEOTIDE SEQUENCE [LARGE SCALE GENOMIC DNA]</scope>
    <source>
        <strain evidence="3">DSM 10002</strain>
    </source>
</reference>
<name>A0A1H2LDQ8_9ACTO</name>
<dbReference type="InterPro" id="IPR013216">
    <property type="entry name" value="Methyltransf_11"/>
</dbReference>
<accession>A0A1H2LDQ8</accession>
<keyword evidence="3" id="KW-1185">Reference proteome</keyword>
<proteinExistence type="predicted"/>
<evidence type="ECO:0000313" key="3">
    <source>
        <dbReference type="Proteomes" id="UP000214355"/>
    </source>
</evidence>
<dbReference type="AlphaFoldDB" id="A0A1H2LDQ8"/>
<keyword evidence="2" id="KW-0489">Methyltransferase</keyword>
<evidence type="ECO:0000313" key="2">
    <source>
        <dbReference type="EMBL" id="SDU79147.1"/>
    </source>
</evidence>
<dbReference type="SUPFAM" id="SSF53335">
    <property type="entry name" value="S-adenosyl-L-methionine-dependent methyltransferases"/>
    <property type="match status" value="1"/>
</dbReference>
<organism evidence="2 3">
    <name type="scientific">Arcanobacterium phocae</name>
    <dbReference type="NCBI Taxonomy" id="131112"/>
    <lineage>
        <taxon>Bacteria</taxon>
        <taxon>Bacillati</taxon>
        <taxon>Actinomycetota</taxon>
        <taxon>Actinomycetes</taxon>
        <taxon>Actinomycetales</taxon>
        <taxon>Actinomycetaceae</taxon>
        <taxon>Arcanobacterium</taxon>
    </lineage>
</organism>
<dbReference type="OrthoDB" id="9805171at2"/>
<dbReference type="Gene3D" id="3.40.50.150">
    <property type="entry name" value="Vaccinia Virus protein VP39"/>
    <property type="match status" value="1"/>
</dbReference>
<dbReference type="EMBL" id="LT629804">
    <property type="protein sequence ID" value="SDU79147.1"/>
    <property type="molecule type" value="Genomic_DNA"/>
</dbReference>
<dbReference type="RefSeq" id="WP_091280089.1">
    <property type="nucleotide sequence ID" value="NZ_LT629804.1"/>
</dbReference>
<dbReference type="STRING" id="131112.SAMN04489737_0758"/>
<dbReference type="Proteomes" id="UP000214355">
    <property type="component" value="Chromosome I"/>
</dbReference>
<sequence length="272" mass="29481">MSGDIKGARSGPEENRLQGHWLLAKMGKRVLRPGGLEMTTTLLEHAELKPTQTVVEFGPGVGKTASLLLQTPPSSYIGVDPHTEGTSDVSRILKNYPHVASRLVAADAKDTGLEDGVADMVMGEAMLTMMSPADKIATMREAARLLKPGGKYVIHEMGLIPDDIAPELAQQLQKEISRTIKVGARPLTMPEWQQLLTEAGLAVEFTYSNSMSLLEPKRLLADEGLVGVLRIVKNMITNPAGRKRMLAMRAIFDEYADNLCAVGIIATKPLAE</sequence>
<evidence type="ECO:0000259" key="1">
    <source>
        <dbReference type="Pfam" id="PF08241"/>
    </source>
</evidence>
<dbReference type="GeneID" id="65344499"/>